<dbReference type="EMBL" id="CAJVPY010007477">
    <property type="protein sequence ID" value="CAG8681094.1"/>
    <property type="molecule type" value="Genomic_DNA"/>
</dbReference>
<reference evidence="1" key="1">
    <citation type="submission" date="2021-06" db="EMBL/GenBank/DDBJ databases">
        <authorList>
            <person name="Kallberg Y."/>
            <person name="Tangrot J."/>
            <person name="Rosling A."/>
        </authorList>
    </citation>
    <scope>NUCLEOTIDE SEQUENCE</scope>
    <source>
        <strain evidence="1">MA453B</strain>
    </source>
</reference>
<name>A0A9N9EN59_9GLOM</name>
<sequence>MATLHQLQKETYSFEIALVLTIDTRYCGEDLDLQIWANIINNEVIRIAGVDNESQVLDELAEYIGKSGGFARKMLTQKADKLVYIYWNTRILRRLGRSVLINNSQEISVNSDNQELDINENEELNKDFTDFSNWLLNTFDNCEYEFDNYSE</sequence>
<keyword evidence="2" id="KW-1185">Reference proteome</keyword>
<proteinExistence type="predicted"/>
<evidence type="ECO:0000313" key="2">
    <source>
        <dbReference type="Proteomes" id="UP000789405"/>
    </source>
</evidence>
<protein>
    <submittedName>
        <fullName evidence="1">14443_t:CDS:1</fullName>
    </submittedName>
</protein>
<dbReference type="AlphaFoldDB" id="A0A9N9EN59"/>
<evidence type="ECO:0000313" key="1">
    <source>
        <dbReference type="EMBL" id="CAG8681094.1"/>
    </source>
</evidence>
<gene>
    <name evidence="1" type="ORF">DERYTH_LOCUS11810</name>
</gene>
<accession>A0A9N9EN59</accession>
<dbReference type="OrthoDB" id="2444196at2759"/>
<organism evidence="1 2">
    <name type="scientific">Dentiscutata erythropus</name>
    <dbReference type="NCBI Taxonomy" id="1348616"/>
    <lineage>
        <taxon>Eukaryota</taxon>
        <taxon>Fungi</taxon>
        <taxon>Fungi incertae sedis</taxon>
        <taxon>Mucoromycota</taxon>
        <taxon>Glomeromycotina</taxon>
        <taxon>Glomeromycetes</taxon>
        <taxon>Diversisporales</taxon>
        <taxon>Gigasporaceae</taxon>
        <taxon>Dentiscutata</taxon>
    </lineage>
</organism>
<comment type="caution">
    <text evidence="1">The sequence shown here is derived from an EMBL/GenBank/DDBJ whole genome shotgun (WGS) entry which is preliminary data.</text>
</comment>
<dbReference type="Proteomes" id="UP000789405">
    <property type="component" value="Unassembled WGS sequence"/>
</dbReference>